<keyword evidence="1" id="KW-0614">Plasmid</keyword>
<dbReference type="EMBL" id="AB853998">
    <property type="protein sequence ID" value="BBB39249.1"/>
    <property type="molecule type" value="Genomic_DNA"/>
</dbReference>
<sequence length="154" mass="18151">MLFFIFDKDTGGVKMRFSQFINTNILIKDIKSYNNDFEGALMRKLSTKEKTKFKSDILTIIKIIFSPTLFNNTEITFVGDNIDLLFSKENYTNYSDKLVINYKDKKYIAPVYILSNCITQLRFAKIMKNINKKIDINEMSLITYDLFEELKIFN</sequence>
<accession>A0A7I6N2N8</accession>
<name>A0A7I6N2N8_9CLOT</name>
<evidence type="ECO:0000313" key="1">
    <source>
        <dbReference type="EMBL" id="BBB39249.1"/>
    </source>
</evidence>
<proteinExistence type="predicted"/>
<geneLocation type="plasmid" evidence="1">
    <name>pCAG</name>
</geneLocation>
<reference evidence="1" key="1">
    <citation type="journal article" date="2020" name="Anaerobe">
        <title>Analysis of a plasmid encoding botulinum neurotoxin type G gene in Clostridium argentinense.</title>
        <authorList>
            <person name="Sakaguchi Y."/>
            <person name="Uchiyama J."/>
            <person name="Take A."/>
            <person name="Gotoh K."/>
            <person name="Sakaguchi M."/>
            <person name="Suzuki T."/>
            <person name="Yamamoto Y."/>
            <person name="Hosomi K."/>
            <person name="Kohda T."/>
            <person name="Mukamoto M."/>
            <person name="Kozaki S."/>
            <person name="Hayashi S."/>
            <person name="Oguma K."/>
        </authorList>
    </citation>
    <scope>NUCLEOTIDE SEQUENCE</scope>
    <source>
        <strain evidence="1">2740</strain>
        <plasmid evidence="1">pCAG</plasmid>
    </source>
</reference>
<dbReference type="AlphaFoldDB" id="A0A7I6N2N8"/>
<protein>
    <submittedName>
        <fullName evidence="1">Uncharacterized protein</fullName>
    </submittedName>
</protein>
<organism evidence="1">
    <name type="scientific">Clostridium argentinense</name>
    <dbReference type="NCBI Taxonomy" id="29341"/>
    <lineage>
        <taxon>Bacteria</taxon>
        <taxon>Bacillati</taxon>
        <taxon>Bacillota</taxon>
        <taxon>Clostridia</taxon>
        <taxon>Eubacteriales</taxon>
        <taxon>Clostridiaceae</taxon>
        <taxon>Clostridium</taxon>
    </lineage>
</organism>